<keyword evidence="1" id="KW-0812">Transmembrane</keyword>
<dbReference type="AlphaFoldDB" id="U5BZT6"/>
<keyword evidence="1" id="KW-0472">Membrane</keyword>
<dbReference type="RefSeq" id="WP_019600516.1">
    <property type="nucleotide sequence ID" value="NZ_AWXR01000052.1"/>
</dbReference>
<feature type="transmembrane region" description="Helical" evidence="1">
    <location>
        <begin position="6"/>
        <end position="26"/>
    </location>
</feature>
<feature type="transmembrane region" description="Helical" evidence="1">
    <location>
        <begin position="47"/>
        <end position="68"/>
    </location>
</feature>
<gene>
    <name evidence="2" type="ORF">P872_10505</name>
</gene>
<evidence type="ECO:0000313" key="2">
    <source>
        <dbReference type="EMBL" id="ERM81407.1"/>
    </source>
</evidence>
<evidence type="ECO:0000313" key="3">
    <source>
        <dbReference type="Proteomes" id="UP000016843"/>
    </source>
</evidence>
<dbReference type="Proteomes" id="UP000016843">
    <property type="component" value="Unassembled WGS sequence"/>
</dbReference>
<feature type="transmembrane region" description="Helical" evidence="1">
    <location>
        <begin position="149"/>
        <end position="167"/>
    </location>
</feature>
<accession>U5BZT6</accession>
<organism evidence="2 3">
    <name type="scientific">Rhodonellum psychrophilum GCM71 = DSM 17998</name>
    <dbReference type="NCBI Taxonomy" id="1123057"/>
    <lineage>
        <taxon>Bacteria</taxon>
        <taxon>Pseudomonadati</taxon>
        <taxon>Bacteroidota</taxon>
        <taxon>Cytophagia</taxon>
        <taxon>Cytophagales</taxon>
        <taxon>Cytophagaceae</taxon>
        <taxon>Rhodonellum</taxon>
    </lineage>
</organism>
<proteinExistence type="predicted"/>
<keyword evidence="1" id="KW-1133">Transmembrane helix</keyword>
<name>U5BZT6_9BACT</name>
<keyword evidence="3" id="KW-1185">Reference proteome</keyword>
<dbReference type="EMBL" id="AWXR01000052">
    <property type="protein sequence ID" value="ERM81407.1"/>
    <property type="molecule type" value="Genomic_DNA"/>
</dbReference>
<feature type="transmembrane region" description="Helical" evidence="1">
    <location>
        <begin position="110"/>
        <end position="129"/>
    </location>
</feature>
<sequence>METDNTQNWTWMIDVIFGAIFSLGFVKLDAAFRRISLKSTKEAIQHLFVAAGFLLFVFYYVSAYHMMIRVFPYTFSPYSGFRLFVDLILLFHAMAILTRSMGLHPEKSTMGILIAMSVWHFGASIWQLMAAVEYGGGFQNINPVVFIPHYYFILIYWVVFWTWKFIAKKKRLSALATSRSLIFLLSFSAFAVSIYRYVQLYRLFGEGF</sequence>
<comment type="caution">
    <text evidence="2">The sequence shown here is derived from an EMBL/GenBank/DDBJ whole genome shotgun (WGS) entry which is preliminary data.</text>
</comment>
<evidence type="ECO:0000256" key="1">
    <source>
        <dbReference type="SAM" id="Phobius"/>
    </source>
</evidence>
<feature type="transmembrane region" description="Helical" evidence="1">
    <location>
        <begin position="80"/>
        <end position="98"/>
    </location>
</feature>
<protein>
    <submittedName>
        <fullName evidence="2">Uncharacterized protein</fullName>
    </submittedName>
</protein>
<reference evidence="2 3" key="1">
    <citation type="journal article" date="2013" name="Genome Announc.">
        <title>Draft Genome Sequence of the Psychrophilic and Alkaliphilic Rhodonellum psychrophilum Strain GCM71T.</title>
        <authorList>
            <person name="Hauptmann A.L."/>
            <person name="Glaring M.A."/>
            <person name="Hallin P.F."/>
            <person name="Prieme A."/>
            <person name="Stougaard P."/>
        </authorList>
    </citation>
    <scope>NUCLEOTIDE SEQUENCE [LARGE SCALE GENOMIC DNA]</scope>
    <source>
        <strain evidence="2 3">GCM71</strain>
    </source>
</reference>
<feature type="transmembrane region" description="Helical" evidence="1">
    <location>
        <begin position="179"/>
        <end position="198"/>
    </location>
</feature>